<dbReference type="GO" id="GO:0016705">
    <property type="term" value="F:oxidoreductase activity, acting on paired donors, with incorporation or reduction of molecular oxygen"/>
    <property type="evidence" value="ECO:0007669"/>
    <property type="project" value="InterPro"/>
</dbReference>
<evidence type="ECO:0000256" key="4">
    <source>
        <dbReference type="SAM" id="MobiDB-lite"/>
    </source>
</evidence>
<proteinExistence type="inferred from homology"/>
<name>W1PYB6_AMBTC</name>
<dbReference type="STRING" id="13333.W1PYB6"/>
<dbReference type="InterPro" id="IPR036188">
    <property type="entry name" value="FAD/NAD-bd_sf"/>
</dbReference>
<dbReference type="PANTHER" id="PTHR39757:SF9">
    <property type="entry name" value="CAPSANTHIN_CAPSORUBIN SYNTHASE, CHROMOPLAST PROTEIN"/>
    <property type="match status" value="1"/>
</dbReference>
<protein>
    <recommendedName>
        <fullName evidence="7">Lycopene beta-cyclase</fullName>
    </recommendedName>
</protein>
<accession>W1PYB6</accession>
<keyword evidence="6" id="KW-1185">Reference proteome</keyword>
<gene>
    <name evidence="5" type="ORF">AMTR_s00040p00134510</name>
</gene>
<comment type="pathway">
    <text evidence="1">Carotenoid biosynthesis.</text>
</comment>
<evidence type="ECO:0000256" key="2">
    <source>
        <dbReference type="ARBA" id="ARBA00006599"/>
    </source>
</evidence>
<evidence type="ECO:0000256" key="3">
    <source>
        <dbReference type="ARBA" id="ARBA00023235"/>
    </source>
</evidence>
<evidence type="ECO:0000313" key="6">
    <source>
        <dbReference type="Proteomes" id="UP000017836"/>
    </source>
</evidence>
<dbReference type="AlphaFoldDB" id="W1PYB6"/>
<dbReference type="eggNOG" id="ENOG502QQD7">
    <property type="taxonomic scope" value="Eukaryota"/>
</dbReference>
<dbReference type="NCBIfam" id="TIGR01790">
    <property type="entry name" value="carotene-cycl"/>
    <property type="match status" value="1"/>
</dbReference>
<sequence>MERLGMPISFQPPKVTETPATGFFAPPMTTKTTRSGIFRQPSSTITAVNGFSQLPIFTKSHGNGFLRTPVFGPTANSSKIRKPSRRIPRVLCRVDKSFLNMKPGPCRDLIDMSLHWGDGSSQMKTDVVILGAGPAGLSLAEKVSASGVRVVCIDPSPLAVWPNNYGVWVDEFSPLGLEDCLDHVWPLASVLLDDQKVKYLDRPYARVSRNALKRRLLEGCVTNGVNFLRAKAWRVEHQEFSSLVNCDDGSAIKGSLVVDATGFKTPFMEYPKNRNHGYQIAHGILAEVEGHPFDLDKMVLMDWRDSHMGNEPYLREGNRRLPTFLYAMPLGPNLIFLEETSLVSRPILSYLEIKKRMVARLRHLGIVVKEVLEDEKCVIPMGGRLPIIPQNVVGMGGNAGLVHPSTGYTVARSLAVAPILADSIVDCLGSTRMIRGRQLHSRIWNALWPLDQRMVREYFSFGMETLLKLDLEGTRRFFDAFFDLDPYHWHGFLSSRLSLSELAMLSLNLFGNASNPSRLDIVTKCPWPLCKMLRNIALEMV</sequence>
<evidence type="ECO:0000256" key="1">
    <source>
        <dbReference type="ARBA" id="ARBA00004829"/>
    </source>
</evidence>
<dbReference type="EMBL" id="KI392591">
    <property type="protein sequence ID" value="ERN13059.1"/>
    <property type="molecule type" value="Genomic_DNA"/>
</dbReference>
<feature type="region of interest" description="Disordered" evidence="4">
    <location>
        <begin position="1"/>
        <end position="21"/>
    </location>
</feature>
<evidence type="ECO:0000313" key="5">
    <source>
        <dbReference type="EMBL" id="ERN13059.1"/>
    </source>
</evidence>
<dbReference type="Gramene" id="ERN13059">
    <property type="protein sequence ID" value="ERN13059"/>
    <property type="gene ID" value="AMTR_s00040p00134510"/>
</dbReference>
<dbReference type="SUPFAM" id="SSF51905">
    <property type="entry name" value="FAD/NAD(P)-binding domain"/>
    <property type="match status" value="1"/>
</dbReference>
<dbReference type="InterPro" id="IPR010108">
    <property type="entry name" value="Lycopene_cyclase_b/e"/>
</dbReference>
<dbReference type="Pfam" id="PF05834">
    <property type="entry name" value="Lycopene_cycl"/>
    <property type="match status" value="1"/>
</dbReference>
<dbReference type="GO" id="GO:0016117">
    <property type="term" value="P:carotenoid biosynthetic process"/>
    <property type="evidence" value="ECO:0007669"/>
    <property type="project" value="InterPro"/>
</dbReference>
<organism evidence="5 6">
    <name type="scientific">Amborella trichopoda</name>
    <dbReference type="NCBI Taxonomy" id="13333"/>
    <lineage>
        <taxon>Eukaryota</taxon>
        <taxon>Viridiplantae</taxon>
        <taxon>Streptophyta</taxon>
        <taxon>Embryophyta</taxon>
        <taxon>Tracheophyta</taxon>
        <taxon>Spermatophyta</taxon>
        <taxon>Magnoliopsida</taxon>
        <taxon>Amborellales</taxon>
        <taxon>Amborellaceae</taxon>
        <taxon>Amborella</taxon>
    </lineage>
</organism>
<dbReference type="KEGG" id="atr:18441297"/>
<dbReference type="OMA" id="WKMEHEE"/>
<dbReference type="PANTHER" id="PTHR39757">
    <property type="match status" value="1"/>
</dbReference>
<keyword evidence="3" id="KW-0413">Isomerase</keyword>
<dbReference type="OrthoDB" id="1716816at2759"/>
<dbReference type="HOGENOM" id="CLU_032956_1_0_1"/>
<dbReference type="GO" id="GO:0016860">
    <property type="term" value="F:intramolecular oxidoreductase activity"/>
    <property type="evidence" value="ECO:0007669"/>
    <property type="project" value="UniProtKB-ARBA"/>
</dbReference>
<dbReference type="Gene3D" id="3.50.50.60">
    <property type="entry name" value="FAD/NAD(P)-binding domain"/>
    <property type="match status" value="1"/>
</dbReference>
<evidence type="ECO:0008006" key="7">
    <source>
        <dbReference type="Google" id="ProtNLM"/>
    </source>
</evidence>
<reference evidence="6" key="1">
    <citation type="journal article" date="2013" name="Science">
        <title>The Amborella genome and the evolution of flowering plants.</title>
        <authorList>
            <consortium name="Amborella Genome Project"/>
        </authorList>
    </citation>
    <scope>NUCLEOTIDE SEQUENCE [LARGE SCALE GENOMIC DNA]</scope>
</reference>
<dbReference type="Proteomes" id="UP000017836">
    <property type="component" value="Unassembled WGS sequence"/>
</dbReference>
<comment type="similarity">
    <text evidence="2">Belongs to the lycopene cyclase family.</text>
</comment>